<name>A0A7M5V396_9CNID</name>
<keyword evidence="4" id="KW-1185">Reference proteome</keyword>
<keyword evidence="2" id="KW-0472">Membrane</keyword>
<sequence length="293" mass="34208">MLLDLTCLATLFIGGVLLLLIWWKVYTRNSFHGDITFIPGDWPLIGHIPIILDQEKFRALSDKWYKDFDGTFGYYLTTKKLVITSNVKVINDLLSNSRYLKKSWGYVFLEALIGKGLVTSDGELWKERRRLITPAFHFGILNGFIPCMERCVKELIQLFDEHAENGTTFNVLNMGTKLTMAVICETSMGQRLSLRGENGSDFKALYENATNLMVKRFFRPWLFNDFIYSLSKDGKLFLKQRNALRSWVKNIIEDRIEFHKNKGVTNDLKATRKIFIDVLLDSFERRDRYRRDS</sequence>
<dbReference type="InterPro" id="IPR036396">
    <property type="entry name" value="Cyt_P450_sf"/>
</dbReference>
<dbReference type="EnsemblMetazoa" id="CLYHEMT006846.1">
    <property type="protein sequence ID" value="CLYHEMP006846.1"/>
    <property type="gene ID" value="CLYHEMG006846"/>
</dbReference>
<dbReference type="GO" id="GO:0005506">
    <property type="term" value="F:iron ion binding"/>
    <property type="evidence" value="ECO:0007669"/>
    <property type="project" value="InterPro"/>
</dbReference>
<keyword evidence="2" id="KW-1133">Transmembrane helix</keyword>
<comment type="similarity">
    <text evidence="1">Belongs to the cytochrome P450 family.</text>
</comment>
<evidence type="ECO:0000256" key="2">
    <source>
        <dbReference type="SAM" id="Phobius"/>
    </source>
</evidence>
<dbReference type="AlphaFoldDB" id="A0A7M5V396"/>
<protein>
    <recommendedName>
        <fullName evidence="5">Cytochrome P450</fullName>
    </recommendedName>
</protein>
<dbReference type="GO" id="GO:0016705">
    <property type="term" value="F:oxidoreductase activity, acting on paired donors, with incorporation or reduction of molecular oxygen"/>
    <property type="evidence" value="ECO:0007669"/>
    <property type="project" value="InterPro"/>
</dbReference>
<reference evidence="3" key="1">
    <citation type="submission" date="2021-01" db="UniProtKB">
        <authorList>
            <consortium name="EnsemblMetazoa"/>
        </authorList>
    </citation>
    <scope>IDENTIFICATION</scope>
</reference>
<dbReference type="PANTHER" id="PTHR24291:SF201">
    <property type="entry name" value="CYTOCHROME P450, FAMILY 4, SUBFAMILY B, POLYPEPTIDE 7"/>
    <property type="match status" value="1"/>
</dbReference>
<evidence type="ECO:0000313" key="4">
    <source>
        <dbReference type="Proteomes" id="UP000594262"/>
    </source>
</evidence>
<dbReference type="Proteomes" id="UP000594262">
    <property type="component" value="Unplaced"/>
</dbReference>
<feature type="transmembrane region" description="Helical" evidence="2">
    <location>
        <begin position="7"/>
        <end position="26"/>
    </location>
</feature>
<dbReference type="OrthoDB" id="6428287at2759"/>
<dbReference type="InterPro" id="IPR001128">
    <property type="entry name" value="Cyt_P450"/>
</dbReference>
<accession>A0A7M5V396</accession>
<dbReference type="Pfam" id="PF00067">
    <property type="entry name" value="p450"/>
    <property type="match status" value="1"/>
</dbReference>
<evidence type="ECO:0000313" key="3">
    <source>
        <dbReference type="EnsemblMetazoa" id="CLYHEMP006846.1"/>
    </source>
</evidence>
<organism evidence="3 4">
    <name type="scientific">Clytia hemisphaerica</name>
    <dbReference type="NCBI Taxonomy" id="252671"/>
    <lineage>
        <taxon>Eukaryota</taxon>
        <taxon>Metazoa</taxon>
        <taxon>Cnidaria</taxon>
        <taxon>Hydrozoa</taxon>
        <taxon>Hydroidolina</taxon>
        <taxon>Leptothecata</taxon>
        <taxon>Obeliida</taxon>
        <taxon>Clytiidae</taxon>
        <taxon>Clytia</taxon>
    </lineage>
</organism>
<dbReference type="GO" id="GO:0020037">
    <property type="term" value="F:heme binding"/>
    <property type="evidence" value="ECO:0007669"/>
    <property type="project" value="InterPro"/>
</dbReference>
<keyword evidence="2" id="KW-0812">Transmembrane</keyword>
<proteinExistence type="inferred from homology"/>
<evidence type="ECO:0000256" key="1">
    <source>
        <dbReference type="ARBA" id="ARBA00010617"/>
    </source>
</evidence>
<dbReference type="GO" id="GO:0004497">
    <property type="term" value="F:monooxygenase activity"/>
    <property type="evidence" value="ECO:0007669"/>
    <property type="project" value="InterPro"/>
</dbReference>
<dbReference type="InterPro" id="IPR050196">
    <property type="entry name" value="Cytochrome_P450_Monoox"/>
</dbReference>
<dbReference type="SUPFAM" id="SSF48264">
    <property type="entry name" value="Cytochrome P450"/>
    <property type="match status" value="1"/>
</dbReference>
<evidence type="ECO:0008006" key="5">
    <source>
        <dbReference type="Google" id="ProtNLM"/>
    </source>
</evidence>
<dbReference type="PANTHER" id="PTHR24291">
    <property type="entry name" value="CYTOCHROME P450 FAMILY 4"/>
    <property type="match status" value="1"/>
</dbReference>
<dbReference type="Gene3D" id="1.10.630.10">
    <property type="entry name" value="Cytochrome P450"/>
    <property type="match status" value="1"/>
</dbReference>